<gene>
    <name evidence="1" type="ORF">AA0115_g10768</name>
</gene>
<protein>
    <submittedName>
        <fullName evidence="1">Uncharacterized protein</fullName>
    </submittedName>
</protein>
<reference evidence="1" key="1">
    <citation type="submission" date="2017-10" db="EMBL/GenBank/DDBJ databases">
        <authorList>
            <person name="Armitage A.D."/>
            <person name="Barbara D.J."/>
            <person name="Woodhall J.W."/>
            <person name="Sreenivasaprasad S."/>
            <person name="Lane C.R."/>
            <person name="Clarkson J.P."/>
            <person name="Harrison R.J."/>
        </authorList>
    </citation>
    <scope>NUCLEOTIDE SEQUENCE</scope>
    <source>
        <strain evidence="1">FERA 1164</strain>
    </source>
</reference>
<proteinExistence type="predicted"/>
<reference evidence="1" key="2">
    <citation type="journal article" date="2019" name="bioRxiv">
        <title>Genomics, evolutionary history and diagnostics of the Alternaria alternata species group including apple and Asian pear pathotypes.</title>
        <authorList>
            <person name="Armitage A.D."/>
            <person name="Cockerton H.M."/>
            <person name="Sreenivasaprasad S."/>
            <person name="Woodhall J.W."/>
            <person name="Lane C.R."/>
            <person name="Harrison R.J."/>
            <person name="Clarkson J.P."/>
        </authorList>
    </citation>
    <scope>NUCLEOTIDE SEQUENCE</scope>
    <source>
        <strain evidence="1">FERA 1164</strain>
    </source>
</reference>
<sequence>MRPEGGFVLLVRQGDHLRPLSVFANESEKEIRRKVKIMDWSSEEIVWDFIEVQH</sequence>
<evidence type="ECO:0000313" key="1">
    <source>
        <dbReference type="EMBL" id="RYN19369.1"/>
    </source>
</evidence>
<dbReference type="AlphaFoldDB" id="A0AB37W2X6"/>
<comment type="caution">
    <text evidence="1">The sequence shown here is derived from an EMBL/GenBank/DDBJ whole genome shotgun (WGS) entry which is preliminary data.</text>
</comment>
<evidence type="ECO:0000313" key="2">
    <source>
        <dbReference type="Proteomes" id="UP000292340"/>
    </source>
</evidence>
<dbReference type="EMBL" id="PDXB01000043">
    <property type="protein sequence ID" value="RYN19369.1"/>
    <property type="molecule type" value="Genomic_DNA"/>
</dbReference>
<name>A0AB37W2X6_9PLEO</name>
<accession>A0AB37W2X6</accession>
<dbReference type="Proteomes" id="UP000292340">
    <property type="component" value="Unassembled WGS sequence"/>
</dbReference>
<organism evidence="1 2">
    <name type="scientific">Alternaria tenuissima</name>
    <dbReference type="NCBI Taxonomy" id="119927"/>
    <lineage>
        <taxon>Eukaryota</taxon>
        <taxon>Fungi</taxon>
        <taxon>Dikarya</taxon>
        <taxon>Ascomycota</taxon>
        <taxon>Pezizomycotina</taxon>
        <taxon>Dothideomycetes</taxon>
        <taxon>Pleosporomycetidae</taxon>
        <taxon>Pleosporales</taxon>
        <taxon>Pleosporineae</taxon>
        <taxon>Pleosporaceae</taxon>
        <taxon>Alternaria</taxon>
        <taxon>Alternaria sect. Alternaria</taxon>
        <taxon>Alternaria alternata complex</taxon>
    </lineage>
</organism>